<feature type="domain" description="Clp R" evidence="11">
    <location>
        <begin position="2"/>
        <end position="145"/>
    </location>
</feature>
<dbReference type="InterPro" id="IPR004176">
    <property type="entry name" value="Clp_R_N"/>
</dbReference>
<reference evidence="12 13" key="1">
    <citation type="journal article" date="2019" name="Int. J. Syst. Evol. Microbiol.">
        <title>Bifidobacterium jacchi sp. nov., isolated from the faeces of a baby common marmoset (Callithrix jacchus).</title>
        <authorList>
            <person name="Modesto M."/>
            <person name="Watanabe K."/>
            <person name="Arita M."/>
            <person name="Satti M."/>
            <person name="Oki K."/>
            <person name="Sciavilla P."/>
            <person name="Patavino C."/>
            <person name="Camma C."/>
            <person name="Michelini S."/>
            <person name="Sgorbati B."/>
            <person name="Mattarelli P."/>
        </authorList>
    </citation>
    <scope>NUCLEOTIDE SEQUENCE [LARGE SCALE GENOMIC DNA]</scope>
    <source>
        <strain evidence="12 13">MRM 9.3</strain>
    </source>
</reference>
<dbReference type="OrthoDB" id="9803641at2"/>
<feature type="region of interest" description="Disordered" evidence="9">
    <location>
        <begin position="810"/>
        <end position="867"/>
    </location>
</feature>
<name>A0A5N5RGM7_9BIFI</name>
<evidence type="ECO:0000256" key="1">
    <source>
        <dbReference type="ARBA" id="ARBA00008675"/>
    </source>
</evidence>
<dbReference type="SMART" id="SM01086">
    <property type="entry name" value="ClpB_D2-small"/>
    <property type="match status" value="1"/>
</dbReference>
<dbReference type="Pfam" id="PF00004">
    <property type="entry name" value="AAA"/>
    <property type="match status" value="1"/>
</dbReference>
<dbReference type="InterPro" id="IPR050130">
    <property type="entry name" value="ClpA_ClpB"/>
</dbReference>
<keyword evidence="2 8" id="KW-0677">Repeat</keyword>
<feature type="compositionally biased region" description="Polar residues" evidence="9">
    <location>
        <begin position="850"/>
        <end position="867"/>
    </location>
</feature>
<dbReference type="Gene3D" id="4.10.860.10">
    <property type="entry name" value="UVR domain"/>
    <property type="match status" value="1"/>
</dbReference>
<dbReference type="InterPro" id="IPR001943">
    <property type="entry name" value="UVR_dom"/>
</dbReference>
<dbReference type="PROSITE" id="PS51903">
    <property type="entry name" value="CLP_R"/>
    <property type="match status" value="1"/>
</dbReference>
<dbReference type="SUPFAM" id="SSF52540">
    <property type="entry name" value="P-loop containing nucleoside triphosphate hydrolases"/>
    <property type="match status" value="2"/>
</dbReference>
<dbReference type="FunFam" id="3.40.50.300:FF:000025">
    <property type="entry name" value="ATP-dependent Clp protease subunit"/>
    <property type="match status" value="1"/>
</dbReference>
<dbReference type="SMART" id="SM00382">
    <property type="entry name" value="AAA"/>
    <property type="match status" value="2"/>
</dbReference>
<dbReference type="InterPro" id="IPR001270">
    <property type="entry name" value="ClpA/B"/>
</dbReference>
<dbReference type="GO" id="GO:0005737">
    <property type="term" value="C:cytoplasm"/>
    <property type="evidence" value="ECO:0007669"/>
    <property type="project" value="TreeGrafter"/>
</dbReference>
<dbReference type="GO" id="GO:0034605">
    <property type="term" value="P:cellular response to heat"/>
    <property type="evidence" value="ECO:0007669"/>
    <property type="project" value="TreeGrafter"/>
</dbReference>
<dbReference type="Pfam" id="PF02861">
    <property type="entry name" value="Clp_N"/>
    <property type="match status" value="1"/>
</dbReference>
<dbReference type="GO" id="GO:0016887">
    <property type="term" value="F:ATP hydrolysis activity"/>
    <property type="evidence" value="ECO:0007669"/>
    <property type="project" value="InterPro"/>
</dbReference>
<dbReference type="FunFam" id="3.40.50.300:FF:000010">
    <property type="entry name" value="Chaperone clpB 1, putative"/>
    <property type="match status" value="1"/>
</dbReference>
<dbReference type="Pfam" id="PF07724">
    <property type="entry name" value="AAA_2"/>
    <property type="match status" value="1"/>
</dbReference>
<dbReference type="FunFam" id="1.10.8.60:FF:000017">
    <property type="entry name" value="ATP-dependent chaperone ClpB"/>
    <property type="match status" value="1"/>
</dbReference>
<evidence type="ECO:0000256" key="6">
    <source>
        <dbReference type="ARBA" id="ARBA00023186"/>
    </source>
</evidence>
<comment type="similarity">
    <text evidence="1">Belongs to the ClpA/ClpB family.</text>
</comment>
<keyword evidence="5" id="KW-0346">Stress response</keyword>
<dbReference type="CDD" id="cd19499">
    <property type="entry name" value="RecA-like_ClpB_Hsp104-like"/>
    <property type="match status" value="1"/>
</dbReference>
<dbReference type="Gene3D" id="3.40.50.300">
    <property type="entry name" value="P-loop containing nucleotide triphosphate hydrolases"/>
    <property type="match status" value="2"/>
</dbReference>
<evidence type="ECO:0000256" key="2">
    <source>
        <dbReference type="ARBA" id="ARBA00022737"/>
    </source>
</evidence>
<dbReference type="PANTHER" id="PTHR11638">
    <property type="entry name" value="ATP-DEPENDENT CLP PROTEASE"/>
    <property type="match status" value="1"/>
</dbReference>
<proteinExistence type="inferred from homology"/>
<evidence type="ECO:0000313" key="13">
    <source>
        <dbReference type="Proteomes" id="UP000326336"/>
    </source>
</evidence>
<dbReference type="Gene3D" id="1.10.8.60">
    <property type="match status" value="2"/>
</dbReference>
<dbReference type="RefSeq" id="WP_151917312.1">
    <property type="nucleotide sequence ID" value="NZ_RQSP01000033.1"/>
</dbReference>
<dbReference type="AlphaFoldDB" id="A0A5N5RGM7"/>
<evidence type="ECO:0000256" key="5">
    <source>
        <dbReference type="ARBA" id="ARBA00023016"/>
    </source>
</evidence>
<dbReference type="PANTHER" id="PTHR11638:SF18">
    <property type="entry name" value="HEAT SHOCK PROTEIN 104"/>
    <property type="match status" value="1"/>
</dbReference>
<dbReference type="Gene3D" id="1.10.1780.10">
    <property type="entry name" value="Clp, N-terminal domain"/>
    <property type="match status" value="1"/>
</dbReference>
<dbReference type="InterPro" id="IPR003959">
    <property type="entry name" value="ATPase_AAA_core"/>
</dbReference>
<gene>
    <name evidence="12" type="ORF">EHS19_08420</name>
</gene>
<dbReference type="InterPro" id="IPR027417">
    <property type="entry name" value="P-loop_NTPase"/>
</dbReference>
<dbReference type="InterPro" id="IPR019489">
    <property type="entry name" value="Clp_ATPase_C"/>
</dbReference>
<keyword evidence="6" id="KW-0143">Chaperone</keyword>
<evidence type="ECO:0000256" key="3">
    <source>
        <dbReference type="ARBA" id="ARBA00022741"/>
    </source>
</evidence>
<dbReference type="InterPro" id="IPR003593">
    <property type="entry name" value="AAA+_ATPase"/>
</dbReference>
<feature type="compositionally biased region" description="Low complexity" evidence="9">
    <location>
        <begin position="812"/>
        <end position="843"/>
    </location>
</feature>
<keyword evidence="12" id="KW-0645">Protease</keyword>
<dbReference type="InterPro" id="IPR041546">
    <property type="entry name" value="ClpA/ClpB_AAA_lid"/>
</dbReference>
<comment type="subunit">
    <text evidence="7">Homohexamer. The oligomerization is ATP-dependent.</text>
</comment>
<dbReference type="GO" id="GO:0006508">
    <property type="term" value="P:proteolysis"/>
    <property type="evidence" value="ECO:0007669"/>
    <property type="project" value="UniProtKB-KW"/>
</dbReference>
<keyword evidence="3" id="KW-0547">Nucleotide-binding</keyword>
<dbReference type="Proteomes" id="UP000326336">
    <property type="component" value="Unassembled WGS sequence"/>
</dbReference>
<evidence type="ECO:0000256" key="7">
    <source>
        <dbReference type="ARBA" id="ARBA00026057"/>
    </source>
</evidence>
<evidence type="ECO:0000259" key="10">
    <source>
        <dbReference type="PROSITE" id="PS50151"/>
    </source>
</evidence>
<accession>A0A5N5RGM7</accession>
<evidence type="ECO:0000259" key="11">
    <source>
        <dbReference type="PROSITE" id="PS51903"/>
    </source>
</evidence>
<feature type="domain" description="UVR" evidence="10">
    <location>
        <begin position="429"/>
        <end position="464"/>
    </location>
</feature>
<comment type="caution">
    <text evidence="12">The sequence shown here is derived from an EMBL/GenBank/DDBJ whole genome shotgun (WGS) entry which is preliminary data.</text>
</comment>
<evidence type="ECO:0000313" key="12">
    <source>
        <dbReference type="EMBL" id="KAB5605891.1"/>
    </source>
</evidence>
<dbReference type="SUPFAM" id="SSF81923">
    <property type="entry name" value="Double Clp-N motif"/>
    <property type="match status" value="1"/>
</dbReference>
<dbReference type="PROSITE" id="PS50151">
    <property type="entry name" value="UVR"/>
    <property type="match status" value="1"/>
</dbReference>
<sequence length="867" mass="94585">MFERFTDRARRVIVLAQEEARTLQHNYIGTEHLLLGLIREGEGVAAKALASKGVSLEDTRKQVEEMIGKGNAAPNGHIPFTPHAKQVLELSLREALQLGHSYIGTEHILLGLIREGEGVGTQVLIKMDVDLGDLRSAVIDMIRGNSGAAAGDGKGELANAGGVADKSNKTGSAILDQFGRNLTAEAAAGKLDPVIGRSKEIERVMVVLSRRTKNNPVLIGEPGVGKTAVVEGLAQKINAGDVPETLKGKQVYSLDLGSMVAGSRYRGDFEERLKKVLKEIKTRGDIVLFIDEIHTIVGAGSADGALGASDMLKPMLARGELQTIGATTTDEYRKYIEKDAALERRFQPIQVHEPTIAETIEILKGLRSRYENHHHVTITDGALQSAAELSARYIQDRNLPDKAIDLIDEAGARLRIKRLTAPPELKDLDTQIAKVAADKDEAIKAQDFEKAATLRDRQEKLEAERKSKEDAWKQGESDVKMVVDEDVIAEVISNTTGIPVFKLTQAESKKLMSMESELHKRIIGQDEAVSALSRSIRRARVGLKDPKRPAGSFIFAGPTGVGKTELAKALAEFLFDDEDALIRVDMSEFAEKYAASRLFGAPPGYVGYEEGGELTEKVRRKPFSVVLFDEIEKAHPDIFNTLLQVLDDGHLTDGQGRKVDFKNTIIILTTNLGTNTESSYQRMKDQVSSELKQQFRPEFLNRLDDIIVFRQLTEPQVRQIVDLDVKQLNDRLFDRHMSLELTDAAKDLLAQKGFDPLLGARPLRRVIQRDIEDAISEKILMGDLEDGQRVVVDAEGEGILGEFTFKGESFDQGDAGADAASAQDDAADSPDAAGADSPDAAAADDGKEPQSVSQSAQGDAQEGPSQA</sequence>
<organism evidence="12 13">
    <name type="scientific">Bifidobacterium jacchi</name>
    <dbReference type="NCBI Taxonomy" id="2490545"/>
    <lineage>
        <taxon>Bacteria</taxon>
        <taxon>Bacillati</taxon>
        <taxon>Actinomycetota</taxon>
        <taxon>Actinomycetes</taxon>
        <taxon>Bifidobacteriales</taxon>
        <taxon>Bifidobacteriaceae</taxon>
        <taxon>Bifidobacterium</taxon>
    </lineage>
</organism>
<dbReference type="PRINTS" id="PR00300">
    <property type="entry name" value="CLPPROTEASEA"/>
</dbReference>
<dbReference type="Pfam" id="PF10431">
    <property type="entry name" value="ClpB_D2-small"/>
    <property type="match status" value="1"/>
</dbReference>
<keyword evidence="4 12" id="KW-0067">ATP-binding</keyword>
<dbReference type="Pfam" id="PF17871">
    <property type="entry name" value="AAA_lid_9"/>
    <property type="match status" value="1"/>
</dbReference>
<dbReference type="CDD" id="cd00009">
    <property type="entry name" value="AAA"/>
    <property type="match status" value="1"/>
</dbReference>
<dbReference type="GO" id="GO:0008233">
    <property type="term" value="F:peptidase activity"/>
    <property type="evidence" value="ECO:0007669"/>
    <property type="project" value="UniProtKB-KW"/>
</dbReference>
<evidence type="ECO:0000256" key="4">
    <source>
        <dbReference type="ARBA" id="ARBA00022840"/>
    </source>
</evidence>
<protein>
    <submittedName>
        <fullName evidence="12">ATP-dependent Clp protease ATP-binding subunit</fullName>
    </submittedName>
</protein>
<dbReference type="EMBL" id="RQSP01000033">
    <property type="protein sequence ID" value="KAB5605891.1"/>
    <property type="molecule type" value="Genomic_DNA"/>
</dbReference>
<dbReference type="FunFam" id="1.10.1780.10:FF:000001">
    <property type="entry name" value="ATP-dependent Clp protease ATP-binding subunit"/>
    <property type="match status" value="1"/>
</dbReference>
<evidence type="ECO:0000256" key="8">
    <source>
        <dbReference type="PROSITE-ProRule" id="PRU01251"/>
    </source>
</evidence>
<evidence type="ECO:0000256" key="9">
    <source>
        <dbReference type="SAM" id="MobiDB-lite"/>
    </source>
</evidence>
<dbReference type="InterPro" id="IPR036628">
    <property type="entry name" value="Clp_N_dom_sf"/>
</dbReference>
<keyword evidence="13" id="KW-1185">Reference proteome</keyword>
<keyword evidence="12" id="KW-0378">Hydrolase</keyword>
<dbReference type="PROSITE" id="PS00871">
    <property type="entry name" value="CLPAB_2"/>
    <property type="match status" value="1"/>
</dbReference>
<dbReference type="InterPro" id="IPR028299">
    <property type="entry name" value="ClpA/B_CS2"/>
</dbReference>
<dbReference type="GO" id="GO:0005524">
    <property type="term" value="F:ATP binding"/>
    <property type="evidence" value="ECO:0007669"/>
    <property type="project" value="UniProtKB-KW"/>
</dbReference>